<accession>A0A8X7NJ31</accession>
<protein>
    <submittedName>
        <fullName evidence="1">Uncharacterized protein</fullName>
    </submittedName>
</protein>
<gene>
    <name evidence="1" type="ORF">FOB60_004184</name>
</gene>
<dbReference type="AlphaFoldDB" id="A0A8X7NJ31"/>
<organism evidence="1 2">
    <name type="scientific">Candida parapsilosis</name>
    <name type="common">Yeast</name>
    <dbReference type="NCBI Taxonomy" id="5480"/>
    <lineage>
        <taxon>Eukaryota</taxon>
        <taxon>Fungi</taxon>
        <taxon>Dikarya</taxon>
        <taxon>Ascomycota</taxon>
        <taxon>Saccharomycotina</taxon>
        <taxon>Pichiomycetes</taxon>
        <taxon>Debaryomycetaceae</taxon>
        <taxon>Candida/Lodderomyces clade</taxon>
        <taxon>Candida</taxon>
    </lineage>
</organism>
<comment type="caution">
    <text evidence="1">The sequence shown here is derived from an EMBL/GenBank/DDBJ whole genome shotgun (WGS) entry which is preliminary data.</text>
</comment>
<name>A0A8X7NJ31_CANPA</name>
<dbReference type="Proteomes" id="UP000590412">
    <property type="component" value="Unassembled WGS sequence"/>
</dbReference>
<reference evidence="1" key="1">
    <citation type="submission" date="2020-03" db="EMBL/GenBank/DDBJ databases">
        <title>FDA dAtabase for Regulatory Grade micrObial Sequences (FDA-ARGOS): Supporting development and validation of Infectious Disease Dx tests.</title>
        <authorList>
            <person name="Campos J."/>
            <person name="Goldberg B."/>
            <person name="Tallon L."/>
            <person name="Sadzewicz L."/>
            <person name="Vavikolanu K."/>
            <person name="Mehta A."/>
            <person name="Aluvathingal J."/>
            <person name="Nadendla S."/>
            <person name="Nandy P."/>
            <person name="Geyer C."/>
            <person name="Yan Y."/>
            <person name="Sichtig H."/>
        </authorList>
    </citation>
    <scope>NUCLEOTIDE SEQUENCE [LARGE SCALE GENOMIC DNA]</scope>
    <source>
        <strain evidence="1">FDAARGOS_652</strain>
    </source>
</reference>
<sequence length="123" mass="14320">MSINTTMSSIKTFSNTPTTILFQIFIGKRLEVFKSKAVIFKDRQEKADVKLRELNPAENSNLTNECTIPLIEGAYRHWIEALQKKNVKKFNETCYRVCTLNIDYKPFRKTLSRQVNMAINEVI</sequence>
<dbReference type="EMBL" id="JABWAB010000006">
    <property type="protein sequence ID" value="KAF6048800.1"/>
    <property type="molecule type" value="Genomic_DNA"/>
</dbReference>
<evidence type="ECO:0000313" key="1">
    <source>
        <dbReference type="EMBL" id="KAF6048800.1"/>
    </source>
</evidence>
<evidence type="ECO:0000313" key="2">
    <source>
        <dbReference type="Proteomes" id="UP000590412"/>
    </source>
</evidence>
<proteinExistence type="predicted"/>